<feature type="domain" description="F-box" evidence="1">
    <location>
        <begin position="1"/>
        <end position="45"/>
    </location>
</feature>
<evidence type="ECO:0000313" key="2">
    <source>
        <dbReference type="EMBL" id="KAF7725866.1"/>
    </source>
</evidence>
<organism evidence="2 3">
    <name type="scientific">Apophysomyces ossiformis</name>
    <dbReference type="NCBI Taxonomy" id="679940"/>
    <lineage>
        <taxon>Eukaryota</taxon>
        <taxon>Fungi</taxon>
        <taxon>Fungi incertae sedis</taxon>
        <taxon>Mucoromycota</taxon>
        <taxon>Mucoromycotina</taxon>
        <taxon>Mucoromycetes</taxon>
        <taxon>Mucorales</taxon>
        <taxon>Mucorineae</taxon>
        <taxon>Mucoraceae</taxon>
        <taxon>Apophysomyces</taxon>
    </lineage>
</organism>
<reference evidence="2" key="1">
    <citation type="submission" date="2020-01" db="EMBL/GenBank/DDBJ databases">
        <title>Genome Sequencing of Three Apophysomyces-Like Fungal Strains Confirms a Novel Fungal Genus in the Mucoromycota with divergent Burkholderia-like Endosymbiotic Bacteria.</title>
        <authorList>
            <person name="Stajich J.E."/>
            <person name="Macias A.M."/>
            <person name="Carter-House D."/>
            <person name="Lovett B."/>
            <person name="Kasson L.R."/>
            <person name="Berry K."/>
            <person name="Grigoriev I."/>
            <person name="Chang Y."/>
            <person name="Spatafora J."/>
            <person name="Kasson M.T."/>
        </authorList>
    </citation>
    <scope>NUCLEOTIDE SEQUENCE</scope>
    <source>
        <strain evidence="2">NRRL A-21654</strain>
    </source>
</reference>
<dbReference type="Pfam" id="PF00646">
    <property type="entry name" value="F-box"/>
    <property type="match status" value="1"/>
</dbReference>
<protein>
    <recommendedName>
        <fullName evidence="1">F-box domain-containing protein</fullName>
    </recommendedName>
</protein>
<dbReference type="EMBL" id="JABAYA010000088">
    <property type="protein sequence ID" value="KAF7725866.1"/>
    <property type="molecule type" value="Genomic_DNA"/>
</dbReference>
<dbReference type="PROSITE" id="PS50181">
    <property type="entry name" value="FBOX"/>
    <property type="match status" value="1"/>
</dbReference>
<evidence type="ECO:0000313" key="3">
    <source>
        <dbReference type="Proteomes" id="UP000605846"/>
    </source>
</evidence>
<sequence length="310" mass="35283">MGLIDLPLEPLLRIASHLNFDDIYYLMLCSKASRHLAQQILYHKYHIDLTRPESFNRLVHAASAFISRHGYVDHTINTQVLQGVANRLAVEIYDRSPSRNWEACLDFYLDKTLGIILDHVVLDLSMDPLPTAPVAGHENTAEIFLPSRMGRLMAHLLSTLYPTLTAMFESEAAVIHHRLLINHLSRHLDSLAYRYGHQKKVSNKGLEQALRHRLRVFVRFICELVQTDLVSPTDLRILTRQPIPTSFKRQRYGRELDLQLGIFRDLARTLAYHQSSQLDATAGNSGLLVDEIVNKWAPSKENTATTTSAS</sequence>
<dbReference type="AlphaFoldDB" id="A0A8H7EP90"/>
<evidence type="ECO:0000259" key="1">
    <source>
        <dbReference type="PROSITE" id="PS50181"/>
    </source>
</evidence>
<dbReference type="OrthoDB" id="2268867at2759"/>
<dbReference type="Proteomes" id="UP000605846">
    <property type="component" value="Unassembled WGS sequence"/>
</dbReference>
<keyword evidence="3" id="KW-1185">Reference proteome</keyword>
<name>A0A8H7EP90_9FUNG</name>
<proteinExistence type="predicted"/>
<comment type="caution">
    <text evidence="2">The sequence shown here is derived from an EMBL/GenBank/DDBJ whole genome shotgun (WGS) entry which is preliminary data.</text>
</comment>
<gene>
    <name evidence="2" type="ORF">EC973_009198</name>
</gene>
<dbReference type="InterPro" id="IPR001810">
    <property type="entry name" value="F-box_dom"/>
</dbReference>
<accession>A0A8H7EP90</accession>